<evidence type="ECO:0000313" key="3">
    <source>
        <dbReference type="Proteomes" id="UP001159363"/>
    </source>
</evidence>
<keyword evidence="3" id="KW-1185">Reference proteome</keyword>
<comment type="caution">
    <text evidence="2">The sequence shown here is derived from an EMBL/GenBank/DDBJ whole genome shotgun (WGS) entry which is preliminary data.</text>
</comment>
<gene>
    <name evidence="2" type="ORF">PR048_021223</name>
</gene>
<feature type="region of interest" description="Disordered" evidence="1">
    <location>
        <begin position="233"/>
        <end position="274"/>
    </location>
</feature>
<protein>
    <submittedName>
        <fullName evidence="2">Uncharacterized protein</fullName>
    </submittedName>
</protein>
<feature type="region of interest" description="Disordered" evidence="1">
    <location>
        <begin position="321"/>
        <end position="389"/>
    </location>
</feature>
<sequence length="923" mass="103393">MLRETAGVDSMLFNVKVENLTNADFIRAPVPDGTENPAQCSNLHRGKRLQGSNSHQQARHGSPDMTLETKQPMKCKIDLTQARQILSSGQQFWMRKDLHLRGAMPQLRETPTCLLQLRSRLSSLFLRLENAPMHWTTHMHAVCTHASPHSIVCPCPGMGSRYSSGLNEPQVRQQPGDRCPSRTEAANISPFPALLPILTIGRGAGRKTLIRDPFPRPCIKFLQVQSSSNMGIHQQRDTCCRGPRGMEQRRNERAGEREFPEKTRRPAVSPGTIPTYENPGVTRLGIELGSLWWENLCSMAYNIVYGLQDILRAAAKETELTRAHTHTRTPPDGTGPSYPTTGPEQQERTPPPSHGSYCVPRQPNQPLASARRVTTSAVTNCKEPTSPSPNPLHAMAVDLFVVARRRLRRETSSDRHYLKRWLAMTEYTFADSTDMMLISGEVKRYCRDSYRLYQERFLHRIIATSEKKNGCRKQAPSMVTGPTVMLHEGAALSTSTLELKRIGRQALEPLRLPQMSLIAVIYTIAWKCVCFQSAFFPPMKDISPGKLFSTVETAPFGMKKTLVSHIPKDFNNGSASMCEQTFEEMWVGLAEQPRSLDITPLNFFVWGHMKGVVYETSPSIIGISDCTFCGCSRRDSAYTGHYRSYVWVYASLIQYVQITSFPPHRTAVVVNVVWSSAGMQGRGKREISEKTHRIAASSGTIPTCENPGVTRPEIELGSPWWKADSLTVHSPRHSCKCVWLGLQDPTRVKRGEYGAAPECKSRENGRSRGNIVQHNSQQAKIWGLGATPPWWVASSLTTSPPWLPVADNGSIPGPAMIFQINPASPWPTASPFRTIRAPGCVSDDCCRRDCKELRKKFHLPSPTRTSSTWWVGQRDRGDEEPLTRGGEMFLPQPTQGETNPARRRPVMAPHLVPLWAWHVLWDG</sequence>
<dbReference type="EMBL" id="JARBHB010000008">
    <property type="protein sequence ID" value="KAJ8876776.1"/>
    <property type="molecule type" value="Genomic_DNA"/>
</dbReference>
<proteinExistence type="predicted"/>
<feature type="region of interest" description="Disordered" evidence="1">
    <location>
        <begin position="864"/>
        <end position="902"/>
    </location>
</feature>
<accession>A0ABQ9GXM9</accession>
<feature type="compositionally biased region" description="Basic and acidic residues" evidence="1">
    <location>
        <begin position="873"/>
        <end position="882"/>
    </location>
</feature>
<feature type="compositionally biased region" description="Basic and acidic residues" evidence="1">
    <location>
        <begin position="234"/>
        <end position="264"/>
    </location>
</feature>
<feature type="region of interest" description="Disordered" evidence="1">
    <location>
        <begin position="44"/>
        <end position="69"/>
    </location>
</feature>
<reference evidence="2 3" key="1">
    <citation type="submission" date="2023-02" db="EMBL/GenBank/DDBJ databases">
        <title>LHISI_Scaffold_Assembly.</title>
        <authorList>
            <person name="Stuart O.P."/>
            <person name="Cleave R."/>
            <person name="Magrath M.J.L."/>
            <person name="Mikheyev A.S."/>
        </authorList>
    </citation>
    <scope>NUCLEOTIDE SEQUENCE [LARGE SCALE GENOMIC DNA]</scope>
    <source>
        <strain evidence="2">Daus_M_001</strain>
        <tissue evidence="2">Leg muscle</tissue>
    </source>
</reference>
<name>A0ABQ9GXM9_9NEOP</name>
<organism evidence="2 3">
    <name type="scientific">Dryococelus australis</name>
    <dbReference type="NCBI Taxonomy" id="614101"/>
    <lineage>
        <taxon>Eukaryota</taxon>
        <taxon>Metazoa</taxon>
        <taxon>Ecdysozoa</taxon>
        <taxon>Arthropoda</taxon>
        <taxon>Hexapoda</taxon>
        <taxon>Insecta</taxon>
        <taxon>Pterygota</taxon>
        <taxon>Neoptera</taxon>
        <taxon>Polyneoptera</taxon>
        <taxon>Phasmatodea</taxon>
        <taxon>Verophasmatodea</taxon>
        <taxon>Anareolatae</taxon>
        <taxon>Phasmatidae</taxon>
        <taxon>Eurycanthinae</taxon>
        <taxon>Dryococelus</taxon>
    </lineage>
</organism>
<dbReference type="Proteomes" id="UP001159363">
    <property type="component" value="Chromosome 7"/>
</dbReference>
<feature type="compositionally biased region" description="Polar residues" evidence="1">
    <location>
        <begin position="362"/>
        <end position="385"/>
    </location>
</feature>
<evidence type="ECO:0000313" key="2">
    <source>
        <dbReference type="EMBL" id="KAJ8876776.1"/>
    </source>
</evidence>
<evidence type="ECO:0000256" key="1">
    <source>
        <dbReference type="SAM" id="MobiDB-lite"/>
    </source>
</evidence>